<reference evidence="1 2" key="1">
    <citation type="submission" date="2024-01" db="EMBL/GenBank/DDBJ databases">
        <title>The genome of the rayed Mediterranean limpet Patella caerulea (Linnaeus, 1758).</title>
        <authorList>
            <person name="Anh-Thu Weber A."/>
            <person name="Halstead-Nussloch G."/>
        </authorList>
    </citation>
    <scope>NUCLEOTIDE SEQUENCE [LARGE SCALE GENOMIC DNA]</scope>
    <source>
        <strain evidence="1">AATW-2023a</strain>
        <tissue evidence="1">Whole specimen</tissue>
    </source>
</reference>
<dbReference type="EMBL" id="JAZGQO010000007">
    <property type="protein sequence ID" value="KAK6181351.1"/>
    <property type="molecule type" value="Genomic_DNA"/>
</dbReference>
<dbReference type="AlphaFoldDB" id="A0AAN8JP60"/>
<gene>
    <name evidence="1" type="ORF">SNE40_009223</name>
</gene>
<accession>A0AAN8JP60</accession>
<name>A0AAN8JP60_PATCE</name>
<dbReference type="Proteomes" id="UP001347796">
    <property type="component" value="Unassembled WGS sequence"/>
</dbReference>
<sequence length="71" mass="7631">MHRAFPPLKISVEIDEVCSDVQDEVMTELQTVMISPRVGLIGLKNTASTADIIEGLPNPHIASVGTIQESS</sequence>
<comment type="caution">
    <text evidence="1">The sequence shown here is derived from an EMBL/GenBank/DDBJ whole genome shotgun (WGS) entry which is preliminary data.</text>
</comment>
<organism evidence="1 2">
    <name type="scientific">Patella caerulea</name>
    <name type="common">Rayed Mediterranean limpet</name>
    <dbReference type="NCBI Taxonomy" id="87958"/>
    <lineage>
        <taxon>Eukaryota</taxon>
        <taxon>Metazoa</taxon>
        <taxon>Spiralia</taxon>
        <taxon>Lophotrochozoa</taxon>
        <taxon>Mollusca</taxon>
        <taxon>Gastropoda</taxon>
        <taxon>Patellogastropoda</taxon>
        <taxon>Patelloidea</taxon>
        <taxon>Patellidae</taxon>
        <taxon>Patella</taxon>
    </lineage>
</organism>
<keyword evidence="2" id="KW-1185">Reference proteome</keyword>
<evidence type="ECO:0000313" key="2">
    <source>
        <dbReference type="Proteomes" id="UP001347796"/>
    </source>
</evidence>
<proteinExistence type="predicted"/>
<protein>
    <submittedName>
        <fullName evidence="1">Uncharacterized protein</fullName>
    </submittedName>
</protein>
<evidence type="ECO:0000313" key="1">
    <source>
        <dbReference type="EMBL" id="KAK6181351.1"/>
    </source>
</evidence>